<keyword evidence="3" id="KW-1185">Reference proteome</keyword>
<dbReference type="AlphaFoldDB" id="A0A6P1BRD2"/>
<dbReference type="InterPro" id="IPR042099">
    <property type="entry name" value="ANL_N_sf"/>
</dbReference>
<dbReference type="GO" id="GO:0043041">
    <property type="term" value="P:amino acid activation for nonribosomal peptide biosynthetic process"/>
    <property type="evidence" value="ECO:0007669"/>
    <property type="project" value="TreeGrafter"/>
</dbReference>
<dbReference type="GO" id="GO:0031177">
    <property type="term" value="F:phosphopantetheine binding"/>
    <property type="evidence" value="ECO:0007669"/>
    <property type="project" value="TreeGrafter"/>
</dbReference>
<dbReference type="SUPFAM" id="SSF56801">
    <property type="entry name" value="Acetyl-CoA synthetase-like"/>
    <property type="match status" value="1"/>
</dbReference>
<feature type="non-terminal residue" evidence="2">
    <location>
        <position position="169"/>
    </location>
</feature>
<dbReference type="Proteomes" id="UP000468531">
    <property type="component" value="Unassembled WGS sequence"/>
</dbReference>
<evidence type="ECO:0000313" key="3">
    <source>
        <dbReference type="Proteomes" id="UP000468531"/>
    </source>
</evidence>
<organism evidence="2 3">
    <name type="scientific">Bradyrhizobium uaiense</name>
    <dbReference type="NCBI Taxonomy" id="2594946"/>
    <lineage>
        <taxon>Bacteria</taxon>
        <taxon>Pseudomonadati</taxon>
        <taxon>Pseudomonadota</taxon>
        <taxon>Alphaproteobacteria</taxon>
        <taxon>Hyphomicrobiales</taxon>
        <taxon>Nitrobacteraceae</taxon>
        <taxon>Bradyrhizobium</taxon>
    </lineage>
</organism>
<dbReference type="EMBL" id="VKHP01000164">
    <property type="protein sequence ID" value="NEV00163.1"/>
    <property type="molecule type" value="Genomic_DNA"/>
</dbReference>
<protein>
    <submittedName>
        <fullName evidence="2">AMP-binding protein</fullName>
    </submittedName>
</protein>
<feature type="domain" description="AMP-dependent synthetase/ligase" evidence="1">
    <location>
        <begin position="52"/>
        <end position="141"/>
    </location>
</feature>
<dbReference type="PANTHER" id="PTHR45527:SF1">
    <property type="entry name" value="FATTY ACID SYNTHASE"/>
    <property type="match status" value="1"/>
</dbReference>
<evidence type="ECO:0000313" key="2">
    <source>
        <dbReference type="EMBL" id="NEV00163.1"/>
    </source>
</evidence>
<name>A0A6P1BRD2_9BRAD</name>
<dbReference type="GO" id="GO:0005737">
    <property type="term" value="C:cytoplasm"/>
    <property type="evidence" value="ECO:0007669"/>
    <property type="project" value="TreeGrafter"/>
</dbReference>
<comment type="caution">
    <text evidence="2">The sequence shown here is derived from an EMBL/GenBank/DDBJ whole genome shotgun (WGS) entry which is preliminary data.</text>
</comment>
<dbReference type="Pfam" id="PF00501">
    <property type="entry name" value="AMP-binding"/>
    <property type="match status" value="1"/>
</dbReference>
<proteinExistence type="predicted"/>
<dbReference type="GO" id="GO:0044550">
    <property type="term" value="P:secondary metabolite biosynthetic process"/>
    <property type="evidence" value="ECO:0007669"/>
    <property type="project" value="TreeGrafter"/>
</dbReference>
<dbReference type="InterPro" id="IPR000873">
    <property type="entry name" value="AMP-dep_synth/lig_dom"/>
</dbReference>
<gene>
    <name evidence="2" type="ORF">FNJ47_31200</name>
</gene>
<dbReference type="Gene3D" id="3.40.50.12780">
    <property type="entry name" value="N-terminal domain of ligase-like"/>
    <property type="match status" value="1"/>
</dbReference>
<sequence length="169" mass="18125">MGAYFMNEVRPIVAESVALPLLQDVDHRALVVDYNATTAHYPSDRTIIDLFHDQVMLSPDAEAIRFGDAMLTYRQLDERSNQMAAHLGSKGVGSGRIIVVFMEHSIEVVVAILGVLKAGAAYVPIDAATPKGRIATILKDISDGTGGQTPVAITQARLRSAIAPDLADI</sequence>
<accession>A0A6P1BRD2</accession>
<evidence type="ECO:0000259" key="1">
    <source>
        <dbReference type="Pfam" id="PF00501"/>
    </source>
</evidence>
<reference evidence="2 3" key="1">
    <citation type="journal article" date="2020" name="Arch. Microbiol.">
        <title>Bradyrhizobium uaiense sp. nov., a new highly efficient cowpea symbiont.</title>
        <authorList>
            <person name="Cabral Michel D."/>
            <person name="Azarias Guimaraes A."/>
            <person name="Martins da Costa E."/>
            <person name="Soares de Carvalho T."/>
            <person name="Balsanelli E."/>
            <person name="Willems A."/>
            <person name="Maltempi de Souza E."/>
            <person name="de Souza Moreira F.M."/>
        </authorList>
    </citation>
    <scope>NUCLEOTIDE SEQUENCE [LARGE SCALE GENOMIC DNA]</scope>
    <source>
        <strain evidence="2 3">UFLA 03-164</strain>
    </source>
</reference>
<dbReference type="PANTHER" id="PTHR45527">
    <property type="entry name" value="NONRIBOSOMAL PEPTIDE SYNTHETASE"/>
    <property type="match status" value="1"/>
</dbReference>